<keyword evidence="4 6" id="KW-0663">Pyridoxal phosphate</keyword>
<reference evidence="8 9" key="1">
    <citation type="submission" date="2015-06" db="EMBL/GenBank/DDBJ databases">
        <title>Genome sequence of Mycobacterium conceptionense strain MLE.</title>
        <authorList>
            <person name="Greninger A.L."/>
            <person name="Cunningham G."/>
            <person name="Chiu C.Y."/>
            <person name="Miller S."/>
        </authorList>
    </citation>
    <scope>NUCLEOTIDE SEQUENCE [LARGE SCALE GENOMIC DNA]</scope>
    <source>
        <strain evidence="8 9">MLE</strain>
    </source>
</reference>
<dbReference type="OrthoDB" id="3335676at2"/>
<evidence type="ECO:0000256" key="4">
    <source>
        <dbReference type="ARBA" id="ARBA00022898"/>
    </source>
</evidence>
<dbReference type="AlphaFoldDB" id="A0A0J8UCA0"/>
<dbReference type="PROSITE" id="PS00392">
    <property type="entry name" value="DDC_GAD_HDC_YDC"/>
    <property type="match status" value="1"/>
</dbReference>
<dbReference type="InterPro" id="IPR015422">
    <property type="entry name" value="PyrdxlP-dep_Trfase_small"/>
</dbReference>
<dbReference type="InterPro" id="IPR002129">
    <property type="entry name" value="PyrdxlP-dep_de-COase"/>
</dbReference>
<dbReference type="SUPFAM" id="SSF53383">
    <property type="entry name" value="PLP-dependent transferases"/>
    <property type="match status" value="1"/>
</dbReference>
<keyword evidence="5 7" id="KW-0456">Lyase</keyword>
<dbReference type="GO" id="GO:0005737">
    <property type="term" value="C:cytoplasm"/>
    <property type="evidence" value="ECO:0007669"/>
    <property type="project" value="TreeGrafter"/>
</dbReference>
<proteinExistence type="inferred from homology"/>
<dbReference type="Proteomes" id="UP000037594">
    <property type="component" value="Unassembled WGS sequence"/>
</dbReference>
<comment type="caution">
    <text evidence="8">The sequence shown here is derived from an EMBL/GenBank/DDBJ whole genome shotgun (WGS) entry which is preliminary data.</text>
</comment>
<comment type="similarity">
    <text evidence="2 7">Belongs to the group II decarboxylase family.</text>
</comment>
<keyword evidence="3" id="KW-0210">Decarboxylase</keyword>
<feature type="modified residue" description="N6-(pyridoxal phosphate)lysine" evidence="6">
    <location>
        <position position="312"/>
    </location>
</feature>
<dbReference type="RefSeq" id="WP_019343379.1">
    <property type="nucleotide sequence ID" value="NZ_AGSZ01000039.1"/>
</dbReference>
<dbReference type="InterPro" id="IPR015424">
    <property type="entry name" value="PyrdxlP-dep_Trfase"/>
</dbReference>
<evidence type="ECO:0000256" key="2">
    <source>
        <dbReference type="ARBA" id="ARBA00009533"/>
    </source>
</evidence>
<evidence type="ECO:0000256" key="1">
    <source>
        <dbReference type="ARBA" id="ARBA00001933"/>
    </source>
</evidence>
<dbReference type="GO" id="GO:0030170">
    <property type="term" value="F:pyridoxal phosphate binding"/>
    <property type="evidence" value="ECO:0007669"/>
    <property type="project" value="InterPro"/>
</dbReference>
<dbReference type="PATRIC" id="fig|451644.5.peg.1812"/>
<dbReference type="Gene3D" id="3.90.1150.10">
    <property type="entry name" value="Aspartate Aminotransferase, domain 1"/>
    <property type="match status" value="1"/>
</dbReference>
<dbReference type="Pfam" id="PF00282">
    <property type="entry name" value="Pyridoxal_deC"/>
    <property type="match status" value="1"/>
</dbReference>
<evidence type="ECO:0000256" key="7">
    <source>
        <dbReference type="RuleBase" id="RU000382"/>
    </source>
</evidence>
<dbReference type="InterPro" id="IPR021115">
    <property type="entry name" value="Pyridoxal-P_BS"/>
</dbReference>
<evidence type="ECO:0000256" key="3">
    <source>
        <dbReference type="ARBA" id="ARBA00022793"/>
    </source>
</evidence>
<gene>
    <name evidence="8" type="ORF">ACT17_08815</name>
</gene>
<sequence>MTLDESPFAGDFLTPGGLAGYREALTLAAIWSGTELRDPASPGLVSGYAELDRAVEEFSLDVPSGIGLPRALGEAAGLLSGRSAVVTHPGYLAHLHCPPTVSSLAAEILVSAFNQSLDSFDQAPAATAIEQKVIRDLCAALGYGDDADGTFTSGGTQSNLQALMMARDLFARAKFGSDLTAGLPAGAGSWRVLCTRQTHFSVRQALRILGLSGAVIEVATDAAGRMRADALRDSIDRAVDAGTPIMALVLTAGTTDFGAIDPLPEAITIARQHGIWTHVDACAGGCLAFSATHRELLRGIEHADSIAIDFHKLLFQAISCSALLVRQRESFDILADHADYLNPVQDSAEDVVNLVGKSLQTTRRFDALKVFVTLRALGRQRVGEMIDATCAAAAAAGSAVSDHPRLALLAPVTTNTVVVRWQHPGLSDAECDEANQAIRTALAQTGRAVLGRSTAAGSQALKLTFVNPLVSPEDAADVIAAIAAEGQQFLRARGREFTTA</sequence>
<evidence type="ECO:0000313" key="8">
    <source>
        <dbReference type="EMBL" id="KMV18971.1"/>
    </source>
</evidence>
<dbReference type="GO" id="GO:0004058">
    <property type="term" value="F:aromatic-L-amino-acid decarboxylase activity"/>
    <property type="evidence" value="ECO:0007669"/>
    <property type="project" value="UniProtKB-ARBA"/>
</dbReference>
<evidence type="ECO:0000256" key="5">
    <source>
        <dbReference type="ARBA" id="ARBA00023239"/>
    </source>
</evidence>
<accession>A0A0J8UCA0</accession>
<organism evidence="8 9">
    <name type="scientific">Mycolicibacterium conceptionense</name>
    <dbReference type="NCBI Taxonomy" id="451644"/>
    <lineage>
        <taxon>Bacteria</taxon>
        <taxon>Bacillati</taxon>
        <taxon>Actinomycetota</taxon>
        <taxon>Actinomycetes</taxon>
        <taxon>Mycobacteriales</taxon>
        <taxon>Mycobacteriaceae</taxon>
        <taxon>Mycolicibacterium</taxon>
    </lineage>
</organism>
<dbReference type="EMBL" id="LFOD01000005">
    <property type="protein sequence ID" value="KMV18971.1"/>
    <property type="molecule type" value="Genomic_DNA"/>
</dbReference>
<dbReference type="PANTHER" id="PTHR45677:SF8">
    <property type="entry name" value="CYSTEINE SULFINIC ACID DECARBOXYLASE"/>
    <property type="match status" value="1"/>
</dbReference>
<dbReference type="Gene3D" id="3.40.640.10">
    <property type="entry name" value="Type I PLP-dependent aspartate aminotransferase-like (Major domain)"/>
    <property type="match status" value="1"/>
</dbReference>
<comment type="cofactor">
    <cofactor evidence="1 6 7">
        <name>pyridoxal 5'-phosphate</name>
        <dbReference type="ChEBI" id="CHEBI:597326"/>
    </cofactor>
</comment>
<evidence type="ECO:0000256" key="6">
    <source>
        <dbReference type="PIRSR" id="PIRSR602129-50"/>
    </source>
</evidence>
<evidence type="ECO:0000313" key="9">
    <source>
        <dbReference type="Proteomes" id="UP000037594"/>
    </source>
</evidence>
<dbReference type="InterPro" id="IPR015421">
    <property type="entry name" value="PyrdxlP-dep_Trfase_major"/>
</dbReference>
<dbReference type="PANTHER" id="PTHR45677">
    <property type="entry name" value="GLUTAMATE DECARBOXYLASE-RELATED"/>
    <property type="match status" value="1"/>
</dbReference>
<name>A0A0J8UCA0_9MYCO</name>
<dbReference type="GO" id="GO:0019752">
    <property type="term" value="P:carboxylic acid metabolic process"/>
    <property type="evidence" value="ECO:0007669"/>
    <property type="project" value="InterPro"/>
</dbReference>
<protein>
    <submittedName>
        <fullName evidence="8">Glutamate decarboxylase</fullName>
    </submittedName>
</protein>